<protein>
    <submittedName>
        <fullName evidence="1">Uncharacterized protein</fullName>
    </submittedName>
</protein>
<gene>
    <name evidence="1" type="ORF">M431DRAFT_504130</name>
</gene>
<evidence type="ECO:0000313" key="2">
    <source>
        <dbReference type="Proteomes" id="UP000241690"/>
    </source>
</evidence>
<proteinExistence type="predicted"/>
<evidence type="ECO:0000313" key="1">
    <source>
        <dbReference type="EMBL" id="PTB59178.1"/>
    </source>
</evidence>
<accession>A0A2T4AQF8</accession>
<name>A0A2T4AQF8_TRIHA</name>
<dbReference type="AlphaFoldDB" id="A0A2T4AQF8"/>
<dbReference type="GeneID" id="36626990"/>
<organism evidence="1 2">
    <name type="scientific">Trichoderma harzianum CBS 226.95</name>
    <dbReference type="NCBI Taxonomy" id="983964"/>
    <lineage>
        <taxon>Eukaryota</taxon>
        <taxon>Fungi</taxon>
        <taxon>Dikarya</taxon>
        <taxon>Ascomycota</taxon>
        <taxon>Pezizomycotina</taxon>
        <taxon>Sordariomycetes</taxon>
        <taxon>Hypocreomycetidae</taxon>
        <taxon>Hypocreales</taxon>
        <taxon>Hypocreaceae</taxon>
        <taxon>Trichoderma</taxon>
    </lineage>
</organism>
<dbReference type="RefSeq" id="XP_024778855.1">
    <property type="nucleotide sequence ID" value="XM_024918421.1"/>
</dbReference>
<sequence>MDVNQYAGENLPAPSKFMRNKMPAVNASPSRSPTILTLNPQLEAAWIPGSDVETENRA</sequence>
<keyword evidence="2" id="KW-1185">Reference proteome</keyword>
<reference evidence="1 2" key="1">
    <citation type="submission" date="2016-07" db="EMBL/GenBank/DDBJ databases">
        <title>Multiple horizontal gene transfer events from other fungi enriched the ability of initially mycotrophic Trichoderma (Ascomycota) to feed on dead plant biomass.</title>
        <authorList>
            <consortium name="DOE Joint Genome Institute"/>
            <person name="Aerts A."/>
            <person name="Atanasova L."/>
            <person name="Chenthamara K."/>
            <person name="Zhang J."/>
            <person name="Grujic M."/>
            <person name="Henrissat B."/>
            <person name="Kuo A."/>
            <person name="Salamov A."/>
            <person name="Lipzen A."/>
            <person name="Labutti K."/>
            <person name="Barry K."/>
            <person name="Miao Y."/>
            <person name="Rahimi M.J."/>
            <person name="Shen Q."/>
            <person name="Grigoriev I.V."/>
            <person name="Kubicek C.P."/>
            <person name="Druzhinina I.S."/>
        </authorList>
    </citation>
    <scope>NUCLEOTIDE SEQUENCE [LARGE SCALE GENOMIC DNA]</scope>
    <source>
        <strain evidence="1 2">CBS 226.95</strain>
    </source>
</reference>
<dbReference type="EMBL" id="KZ679676">
    <property type="protein sequence ID" value="PTB59178.1"/>
    <property type="molecule type" value="Genomic_DNA"/>
</dbReference>
<dbReference type="Proteomes" id="UP000241690">
    <property type="component" value="Unassembled WGS sequence"/>
</dbReference>